<dbReference type="Proteomes" id="UP000001231">
    <property type="component" value="Chromosome"/>
</dbReference>
<name>C7R8L6_KANKD</name>
<evidence type="ECO:0000313" key="2">
    <source>
        <dbReference type="Proteomes" id="UP000001231"/>
    </source>
</evidence>
<evidence type="ECO:0000313" key="1">
    <source>
        <dbReference type="EMBL" id="ACV27781.1"/>
    </source>
</evidence>
<keyword evidence="2" id="KW-1185">Reference proteome</keyword>
<dbReference type="SUPFAM" id="SSF53335">
    <property type="entry name" value="S-adenosyl-L-methionine-dependent methyltransferases"/>
    <property type="match status" value="1"/>
</dbReference>
<dbReference type="OrthoDB" id="9782855at2"/>
<dbReference type="PANTHER" id="PTHR43832:SF1">
    <property type="entry name" value="S-ADENOSYL-L-METHIONINE-DEPENDENT METHYLTRANSFERASES SUPERFAMILY PROTEIN"/>
    <property type="match status" value="1"/>
</dbReference>
<dbReference type="Gene3D" id="3.40.50.150">
    <property type="entry name" value="Vaccinia Virus protein VP39"/>
    <property type="match status" value="1"/>
</dbReference>
<organism evidence="1 2">
    <name type="scientific">Kangiella koreensis (strain DSM 16069 / JCM 12317 / KCTC 12182 / SW-125)</name>
    <dbReference type="NCBI Taxonomy" id="523791"/>
    <lineage>
        <taxon>Bacteria</taxon>
        <taxon>Pseudomonadati</taxon>
        <taxon>Pseudomonadota</taxon>
        <taxon>Gammaproteobacteria</taxon>
        <taxon>Kangiellales</taxon>
        <taxon>Kangiellaceae</taxon>
        <taxon>Kangiella</taxon>
    </lineage>
</organism>
<dbReference type="HOGENOM" id="CLU_045794_0_0_6"/>
<dbReference type="STRING" id="523791.Kkor_2372"/>
<dbReference type="KEGG" id="kko:Kkor_2372"/>
<dbReference type="eggNOG" id="COG2230">
    <property type="taxonomic scope" value="Bacteria"/>
</dbReference>
<gene>
    <name evidence="1" type="ordered locus">Kkor_2372</name>
</gene>
<dbReference type="Pfam" id="PF02353">
    <property type="entry name" value="CMAS"/>
    <property type="match status" value="1"/>
</dbReference>
<dbReference type="RefSeq" id="WP_015781386.1">
    <property type="nucleotide sequence ID" value="NC_013166.1"/>
</dbReference>
<proteinExistence type="predicted"/>
<dbReference type="PANTHER" id="PTHR43832">
    <property type="match status" value="1"/>
</dbReference>
<dbReference type="FunFam" id="3.40.50.150:FF:000554">
    <property type="entry name" value="Cation-transporting ATPase"/>
    <property type="match status" value="1"/>
</dbReference>
<dbReference type="CDD" id="cd02440">
    <property type="entry name" value="AdoMet_MTases"/>
    <property type="match status" value="1"/>
</dbReference>
<sequence>MIAQAINLIERGLLPDRLVRLGIRKLCEQRLAEESAYDCEAQGERYHDFLQELKSSEVAIKTDKANEQHYEVPAQFYHYALGKNLKYSSAYWPDGVNNLDAAEQAMLELYAERGEFVDGQDILELGCGWGSLTMFLAAKYPNSTITGVSNSNSQREYIEQQAKERGLSNITIITQDINQFDPGRQFDRIISIEMFEHVRNYEVLFERVSQWLKDDGKVFLHVFCHRYLMYPFLEEGDDNWMGRYFFSGGQMPAADTFLNFQHYLQLDRRWLVSGQHYEKTSNAWLANMDQNHKQIMPLFETVYGKDLSKVWFQRWRIFFMACAELFGYADGNEWMVAHYRFVKR</sequence>
<dbReference type="InParanoid" id="C7R8L6"/>
<dbReference type="InterPro" id="IPR029063">
    <property type="entry name" value="SAM-dependent_MTases_sf"/>
</dbReference>
<dbReference type="AlphaFoldDB" id="C7R8L6"/>
<dbReference type="EMBL" id="CP001707">
    <property type="protein sequence ID" value="ACV27781.1"/>
    <property type="molecule type" value="Genomic_DNA"/>
</dbReference>
<accession>C7R8L6</accession>
<reference evidence="1 2" key="1">
    <citation type="journal article" date="2009" name="Stand. Genomic Sci.">
        <title>Complete genome sequence of Kangiella koreensis type strain (SW-125).</title>
        <authorList>
            <person name="Han C."/>
            <person name="Sikorski J."/>
            <person name="Lapidus A."/>
            <person name="Nolan M."/>
            <person name="Glavina Del Rio T."/>
            <person name="Tice H."/>
            <person name="Cheng J.F."/>
            <person name="Lucas S."/>
            <person name="Chen F."/>
            <person name="Copeland A."/>
            <person name="Ivanova N."/>
            <person name="Mavromatis K."/>
            <person name="Ovchinnikova G."/>
            <person name="Pati A."/>
            <person name="Bruce D."/>
            <person name="Goodwin L."/>
            <person name="Pitluck S."/>
            <person name="Chen A."/>
            <person name="Palaniappan K."/>
            <person name="Land M."/>
            <person name="Hauser L."/>
            <person name="Chang Y.J."/>
            <person name="Jeffries C.D."/>
            <person name="Chain P."/>
            <person name="Saunders E."/>
            <person name="Brettin T."/>
            <person name="Goker M."/>
            <person name="Tindall B.J."/>
            <person name="Bristow J."/>
            <person name="Eisen J.A."/>
            <person name="Markowitz V."/>
            <person name="Hugenholtz P."/>
            <person name="Kyrpides N.C."/>
            <person name="Klenk H.P."/>
            <person name="Detter J.C."/>
        </authorList>
    </citation>
    <scope>NUCLEOTIDE SEQUENCE [LARGE SCALE GENOMIC DNA]</scope>
    <source>
        <strain evidence="2">DSM 16069 / KCTC 12182 / SW-125</strain>
    </source>
</reference>
<protein>
    <submittedName>
        <fullName evidence="1">Cyclopropane-fatty-acyl-phospholipid synthase</fullName>
    </submittedName>
</protein>